<dbReference type="Pfam" id="PF00361">
    <property type="entry name" value="Proton_antipo_M"/>
    <property type="match status" value="1"/>
</dbReference>
<comment type="similarity">
    <text evidence="2">Belongs to the complex I subunit 4 family.</text>
</comment>
<keyword evidence="4 7" id="KW-1133">Transmembrane helix</keyword>
<evidence type="ECO:0000256" key="4">
    <source>
        <dbReference type="ARBA" id="ARBA00022989"/>
    </source>
</evidence>
<dbReference type="PANTHER" id="PTHR43507:SF4">
    <property type="entry name" value="PROTON-TRANSLOCATING NADH-QUINONE OXIDOREDUCTASE, CHAIN M"/>
    <property type="match status" value="1"/>
</dbReference>
<evidence type="ECO:0000256" key="1">
    <source>
        <dbReference type="ARBA" id="ARBA00004127"/>
    </source>
</evidence>
<dbReference type="InterPro" id="IPR010227">
    <property type="entry name" value="NADH_Q_OxRdtase_chainM/4"/>
</dbReference>
<dbReference type="EMBL" id="JACHIG010000007">
    <property type="protein sequence ID" value="MBB5033840.1"/>
    <property type="molecule type" value="Genomic_DNA"/>
</dbReference>
<comment type="caution">
    <text evidence="9">The sequence shown here is derived from an EMBL/GenBank/DDBJ whole genome shotgun (WGS) entry which is preliminary data.</text>
</comment>
<feature type="transmembrane region" description="Helical" evidence="7">
    <location>
        <begin position="252"/>
        <end position="271"/>
    </location>
</feature>
<feature type="transmembrane region" description="Helical" evidence="7">
    <location>
        <begin position="68"/>
        <end position="92"/>
    </location>
</feature>
<evidence type="ECO:0000256" key="5">
    <source>
        <dbReference type="ARBA" id="ARBA00023136"/>
    </source>
</evidence>
<comment type="subcellular location">
    <subcellularLocation>
        <location evidence="1">Endomembrane system</location>
        <topology evidence="1">Multi-pass membrane protein</topology>
    </subcellularLocation>
    <subcellularLocation>
        <location evidence="6">Membrane</location>
        <topology evidence="6">Multi-pass membrane protein</topology>
    </subcellularLocation>
</comment>
<dbReference type="GO" id="GO:0042773">
    <property type="term" value="P:ATP synthesis coupled electron transport"/>
    <property type="evidence" value="ECO:0007669"/>
    <property type="project" value="InterPro"/>
</dbReference>
<dbReference type="RefSeq" id="WP_184341043.1">
    <property type="nucleotide sequence ID" value="NZ_JACHIG010000007.1"/>
</dbReference>
<protein>
    <submittedName>
        <fullName evidence="9">NADH-quinone oxidoreductase subunit M</fullName>
    </submittedName>
</protein>
<feature type="domain" description="NADH:quinone oxidoreductase/Mrp antiporter transmembrane" evidence="8">
    <location>
        <begin position="119"/>
        <end position="403"/>
    </location>
</feature>
<dbReference type="PANTHER" id="PTHR43507">
    <property type="entry name" value="NADH-UBIQUINONE OXIDOREDUCTASE CHAIN 4"/>
    <property type="match status" value="1"/>
</dbReference>
<evidence type="ECO:0000313" key="10">
    <source>
        <dbReference type="Proteomes" id="UP000590740"/>
    </source>
</evidence>
<feature type="transmembrane region" description="Helical" evidence="7">
    <location>
        <begin position="122"/>
        <end position="141"/>
    </location>
</feature>
<evidence type="ECO:0000259" key="8">
    <source>
        <dbReference type="Pfam" id="PF00361"/>
    </source>
</evidence>
<dbReference type="InterPro" id="IPR001750">
    <property type="entry name" value="ND/Mrp_TM"/>
</dbReference>
<reference evidence="9 10" key="1">
    <citation type="submission" date="2020-08" db="EMBL/GenBank/DDBJ databases">
        <title>Genomic Encyclopedia of Type Strains, Phase IV (KMG-IV): sequencing the most valuable type-strain genomes for metagenomic binning, comparative biology and taxonomic classification.</title>
        <authorList>
            <person name="Goeker M."/>
        </authorList>
    </citation>
    <scope>NUCLEOTIDE SEQUENCE [LARGE SCALE GENOMIC DNA]</scope>
    <source>
        <strain evidence="9 10">DSM 12252</strain>
    </source>
</reference>
<dbReference type="NCBIfam" id="TIGR01972">
    <property type="entry name" value="NDH_I_M"/>
    <property type="match status" value="1"/>
</dbReference>
<gene>
    <name evidence="9" type="ORF">HNQ65_003430</name>
</gene>
<dbReference type="Proteomes" id="UP000590740">
    <property type="component" value="Unassembled WGS sequence"/>
</dbReference>
<dbReference type="GO" id="GO:0015990">
    <property type="term" value="P:electron transport coupled proton transport"/>
    <property type="evidence" value="ECO:0007669"/>
    <property type="project" value="TreeGrafter"/>
</dbReference>
<feature type="transmembrane region" description="Helical" evidence="7">
    <location>
        <begin position="277"/>
        <end position="296"/>
    </location>
</feature>
<dbReference type="GO" id="GO:0008137">
    <property type="term" value="F:NADH dehydrogenase (ubiquinone) activity"/>
    <property type="evidence" value="ECO:0007669"/>
    <property type="project" value="InterPro"/>
</dbReference>
<feature type="transmembrane region" description="Helical" evidence="7">
    <location>
        <begin position="153"/>
        <end position="177"/>
    </location>
</feature>
<feature type="transmembrane region" description="Helical" evidence="7">
    <location>
        <begin position="328"/>
        <end position="348"/>
    </location>
</feature>
<feature type="transmembrane region" description="Helical" evidence="7">
    <location>
        <begin position="99"/>
        <end position="116"/>
    </location>
</feature>
<dbReference type="GO" id="GO:0003954">
    <property type="term" value="F:NADH dehydrogenase activity"/>
    <property type="evidence" value="ECO:0007669"/>
    <property type="project" value="TreeGrafter"/>
</dbReference>
<evidence type="ECO:0000313" key="9">
    <source>
        <dbReference type="EMBL" id="MBB5033840.1"/>
    </source>
</evidence>
<dbReference type="GO" id="GO:0048039">
    <property type="term" value="F:ubiquinone binding"/>
    <property type="evidence" value="ECO:0007669"/>
    <property type="project" value="TreeGrafter"/>
</dbReference>
<keyword evidence="3 6" id="KW-0812">Transmembrane</keyword>
<organism evidence="9 10">
    <name type="scientific">Prosthecobacter vanneervenii</name>
    <dbReference type="NCBI Taxonomy" id="48466"/>
    <lineage>
        <taxon>Bacteria</taxon>
        <taxon>Pseudomonadati</taxon>
        <taxon>Verrucomicrobiota</taxon>
        <taxon>Verrucomicrobiia</taxon>
        <taxon>Verrucomicrobiales</taxon>
        <taxon>Verrucomicrobiaceae</taxon>
        <taxon>Prosthecobacter</taxon>
    </lineage>
</organism>
<evidence type="ECO:0000256" key="3">
    <source>
        <dbReference type="ARBA" id="ARBA00022692"/>
    </source>
</evidence>
<proteinExistence type="inferred from homology"/>
<sequence length="486" mass="51675">MSVLEIIIALPLLAALAVWLGAPARAASLGATIVNLILVLYAVVQYGGKTGLAFTCSHPILENPALSFAVGADGTSLILALLTALVMLAAIWQIEDRPNIFYISSLLIGGGALGAFLTTDVFFIYAFHELALIPTFLMIALHGRAEPAQRKAVAWKATIYLGAGSLVLLAGLAWLVLEFSGGSKLTFDLEALRNQAKLTPLPDAKQAQIFFLLLLGFGSLVSLFPFHSWAAPAYATAPTPVAMLHSGVLKKFGLYGLIRIALPLLPQGAHVEWVQTALIWMLLGNILVMGLVTIHASRLDDTLANSSVMHMGYIFLGIASGSDLALKGAVILMFAHGVSIALLFGLCGRMRNQLGTLEYNKLGGLATHAPAFTVLFAFGAFASIGLPGLTNFAGEVMIFLGNFTDFKIGALSSLQWAVIFALWGVVMSAVYMLRAYRSIFHGSPATGLFMIDPALSQRVPFILLATTLLITGCCPSLLLNLMKSAL</sequence>
<accession>A0A7W7YDI0</accession>
<feature type="transmembrane region" description="Helical" evidence="7">
    <location>
        <begin position="303"/>
        <end position="322"/>
    </location>
</feature>
<feature type="transmembrane region" description="Helical" evidence="7">
    <location>
        <begin position="413"/>
        <end position="433"/>
    </location>
</feature>
<evidence type="ECO:0000256" key="6">
    <source>
        <dbReference type="RuleBase" id="RU000320"/>
    </source>
</evidence>
<feature type="transmembrane region" description="Helical" evidence="7">
    <location>
        <begin position="209"/>
        <end position="231"/>
    </location>
</feature>
<dbReference type="InterPro" id="IPR003918">
    <property type="entry name" value="NADH_UbQ_OxRdtase"/>
</dbReference>
<evidence type="ECO:0000256" key="7">
    <source>
        <dbReference type="SAM" id="Phobius"/>
    </source>
</evidence>
<feature type="transmembrane region" description="Helical" evidence="7">
    <location>
        <begin position="6"/>
        <end position="22"/>
    </location>
</feature>
<keyword evidence="5 7" id="KW-0472">Membrane</keyword>
<dbReference type="PRINTS" id="PR01437">
    <property type="entry name" value="NUOXDRDTASE4"/>
</dbReference>
<feature type="transmembrane region" description="Helical" evidence="7">
    <location>
        <begin position="29"/>
        <end position="48"/>
    </location>
</feature>
<feature type="transmembrane region" description="Helical" evidence="7">
    <location>
        <begin position="459"/>
        <end position="479"/>
    </location>
</feature>
<evidence type="ECO:0000256" key="2">
    <source>
        <dbReference type="ARBA" id="ARBA00009025"/>
    </source>
</evidence>
<dbReference type="GO" id="GO:0012505">
    <property type="term" value="C:endomembrane system"/>
    <property type="evidence" value="ECO:0007669"/>
    <property type="project" value="UniProtKB-SubCell"/>
</dbReference>
<dbReference type="GO" id="GO:0016020">
    <property type="term" value="C:membrane"/>
    <property type="evidence" value="ECO:0007669"/>
    <property type="project" value="UniProtKB-SubCell"/>
</dbReference>
<dbReference type="AlphaFoldDB" id="A0A7W7YDI0"/>
<keyword evidence="10" id="KW-1185">Reference proteome</keyword>
<feature type="transmembrane region" description="Helical" evidence="7">
    <location>
        <begin position="369"/>
        <end position="393"/>
    </location>
</feature>
<name>A0A7W7YDI0_9BACT</name>